<protein>
    <submittedName>
        <fullName evidence="1">Uncharacterized protein</fullName>
    </submittedName>
</protein>
<accession>A0A9P0L647</accession>
<dbReference type="EMBL" id="CAKOFQ010007064">
    <property type="protein sequence ID" value="CAH1989469.1"/>
    <property type="molecule type" value="Genomic_DNA"/>
</dbReference>
<proteinExistence type="predicted"/>
<organism evidence="1 2">
    <name type="scientific">Acanthoscelides obtectus</name>
    <name type="common">Bean weevil</name>
    <name type="synonym">Bruchus obtectus</name>
    <dbReference type="NCBI Taxonomy" id="200917"/>
    <lineage>
        <taxon>Eukaryota</taxon>
        <taxon>Metazoa</taxon>
        <taxon>Ecdysozoa</taxon>
        <taxon>Arthropoda</taxon>
        <taxon>Hexapoda</taxon>
        <taxon>Insecta</taxon>
        <taxon>Pterygota</taxon>
        <taxon>Neoptera</taxon>
        <taxon>Endopterygota</taxon>
        <taxon>Coleoptera</taxon>
        <taxon>Polyphaga</taxon>
        <taxon>Cucujiformia</taxon>
        <taxon>Chrysomeloidea</taxon>
        <taxon>Chrysomelidae</taxon>
        <taxon>Bruchinae</taxon>
        <taxon>Bruchini</taxon>
        <taxon>Acanthoscelides</taxon>
    </lineage>
</organism>
<reference evidence="1" key="1">
    <citation type="submission" date="2022-03" db="EMBL/GenBank/DDBJ databases">
        <authorList>
            <person name="Sayadi A."/>
        </authorList>
    </citation>
    <scope>NUCLEOTIDE SEQUENCE</scope>
</reference>
<evidence type="ECO:0000313" key="1">
    <source>
        <dbReference type="EMBL" id="CAH1989469.1"/>
    </source>
</evidence>
<sequence>MLNMITNCTNIKIEDITTNFHQGRDTYLPILNTEIKAVIGILYLARVS</sequence>
<keyword evidence="2" id="KW-1185">Reference proteome</keyword>
<comment type="caution">
    <text evidence="1">The sequence shown here is derived from an EMBL/GenBank/DDBJ whole genome shotgun (WGS) entry which is preliminary data.</text>
</comment>
<dbReference type="Proteomes" id="UP001152888">
    <property type="component" value="Unassembled WGS sequence"/>
</dbReference>
<name>A0A9P0L647_ACAOB</name>
<evidence type="ECO:0000313" key="2">
    <source>
        <dbReference type="Proteomes" id="UP001152888"/>
    </source>
</evidence>
<gene>
    <name evidence="1" type="ORF">ACAOBT_LOCUS19046</name>
</gene>
<dbReference type="AlphaFoldDB" id="A0A9P0L647"/>